<organism evidence="3 4">
    <name type="scientific">Ammoniphilus resinae</name>
    <dbReference type="NCBI Taxonomy" id="861532"/>
    <lineage>
        <taxon>Bacteria</taxon>
        <taxon>Bacillati</taxon>
        <taxon>Bacillota</taxon>
        <taxon>Bacilli</taxon>
        <taxon>Bacillales</taxon>
        <taxon>Paenibacillaceae</taxon>
        <taxon>Aneurinibacillus group</taxon>
        <taxon>Ammoniphilus</taxon>
    </lineage>
</organism>
<keyword evidence="1" id="KW-1133">Transmembrane helix</keyword>
<feature type="domain" description="FecR protein" evidence="2">
    <location>
        <begin position="67"/>
        <end position="167"/>
    </location>
</feature>
<gene>
    <name evidence="3" type="ORF">J2Z37_004689</name>
</gene>
<dbReference type="EMBL" id="JAGGKT010000025">
    <property type="protein sequence ID" value="MBP1934669.1"/>
    <property type="molecule type" value="Genomic_DNA"/>
</dbReference>
<evidence type="ECO:0000256" key="1">
    <source>
        <dbReference type="SAM" id="Phobius"/>
    </source>
</evidence>
<reference evidence="3 4" key="1">
    <citation type="submission" date="2021-03" db="EMBL/GenBank/DDBJ databases">
        <title>Genomic Encyclopedia of Type Strains, Phase IV (KMG-IV): sequencing the most valuable type-strain genomes for metagenomic binning, comparative biology and taxonomic classification.</title>
        <authorList>
            <person name="Goeker M."/>
        </authorList>
    </citation>
    <scope>NUCLEOTIDE SEQUENCE [LARGE SCALE GENOMIC DNA]</scope>
    <source>
        <strain evidence="3 4">DSM 24738</strain>
    </source>
</reference>
<dbReference type="InterPro" id="IPR006860">
    <property type="entry name" value="FecR"/>
</dbReference>
<proteinExistence type="predicted"/>
<feature type="transmembrane region" description="Helical" evidence="1">
    <location>
        <begin position="7"/>
        <end position="27"/>
    </location>
</feature>
<sequence length="447" mass="50859">MDKRRTILLFSIFIFVISVFTGCSIFTQGYSIPREATVELIEGTANLIRDGKEESIDQKVVVQEGQQIQTGENSVARIAFADGTEAMIGSLTRITLAELDQNKEEDERTIIKLESGKIWNKVKQLMNADAYEIETPTEVMAVRGTLYYVVVDSSKEETYVAALDGAIAIARDQQTLEEIKDVTWNGSKGVLLHSDQQIILNPTDQNLQEKVEAFNQQDLIDRMEYEILLQVKRDLRERIEQGYSETDPEYTTAFIRDKQKSEEFLKNRWEIRAGGIVQGVQEGQLSISLEKEQSAEIFTLASYLQSSISGLGIEESGENGTFDLHDFDYVEMNGEKIITNIGEMMIWRSGQLPEFRHYVSPCYSLTAAEIQVVGDHYEEAIFRRQIEENVIEYQVPLLGFIVRAHLSEQAVEDLKPLNLQEGDRILYQLPKCAEDDRRGLITSLKKK</sequence>
<keyword evidence="1" id="KW-0472">Membrane</keyword>
<evidence type="ECO:0000259" key="2">
    <source>
        <dbReference type="Pfam" id="PF04773"/>
    </source>
</evidence>
<evidence type="ECO:0000313" key="4">
    <source>
        <dbReference type="Proteomes" id="UP001519343"/>
    </source>
</evidence>
<dbReference type="PANTHER" id="PTHR38731:SF1">
    <property type="entry name" value="FECR PROTEIN DOMAIN-CONTAINING PROTEIN"/>
    <property type="match status" value="1"/>
</dbReference>
<dbReference type="PANTHER" id="PTHR38731">
    <property type="entry name" value="LIPL45-RELATED LIPOPROTEIN-RELATED"/>
    <property type="match status" value="1"/>
</dbReference>
<keyword evidence="4" id="KW-1185">Reference proteome</keyword>
<dbReference type="Pfam" id="PF04773">
    <property type="entry name" value="FecR"/>
    <property type="match status" value="1"/>
</dbReference>
<comment type="caution">
    <text evidence="3">The sequence shown here is derived from an EMBL/GenBank/DDBJ whole genome shotgun (WGS) entry which is preliminary data.</text>
</comment>
<accession>A0ABS4GWL6</accession>
<dbReference type="Gene3D" id="2.60.120.1440">
    <property type="match status" value="1"/>
</dbReference>
<evidence type="ECO:0000313" key="3">
    <source>
        <dbReference type="EMBL" id="MBP1934669.1"/>
    </source>
</evidence>
<dbReference type="PROSITE" id="PS51257">
    <property type="entry name" value="PROKAR_LIPOPROTEIN"/>
    <property type="match status" value="1"/>
</dbReference>
<keyword evidence="1" id="KW-0812">Transmembrane</keyword>
<protein>
    <recommendedName>
        <fullName evidence="2">FecR protein domain-containing protein</fullName>
    </recommendedName>
</protein>
<dbReference type="Proteomes" id="UP001519343">
    <property type="component" value="Unassembled WGS sequence"/>
</dbReference>
<name>A0ABS4GWL6_9BACL</name>
<dbReference type="RefSeq" id="WP_209812656.1">
    <property type="nucleotide sequence ID" value="NZ_JAGGKT010000025.1"/>
</dbReference>